<evidence type="ECO:0000313" key="6">
    <source>
        <dbReference type="EMBL" id="GAA4445386.1"/>
    </source>
</evidence>
<dbReference type="SMART" id="SM00388">
    <property type="entry name" value="HisKA"/>
    <property type="match status" value="1"/>
</dbReference>
<evidence type="ECO:0000259" key="5">
    <source>
        <dbReference type="PROSITE" id="PS50109"/>
    </source>
</evidence>
<evidence type="ECO:0000256" key="1">
    <source>
        <dbReference type="ARBA" id="ARBA00000085"/>
    </source>
</evidence>
<dbReference type="InterPro" id="IPR011123">
    <property type="entry name" value="Y_Y_Y"/>
</dbReference>
<dbReference type="Pfam" id="PF07495">
    <property type="entry name" value="Y_Y_Y"/>
    <property type="match status" value="1"/>
</dbReference>
<dbReference type="EC" id="2.7.13.3" evidence="2"/>
<dbReference type="PANTHER" id="PTHR43547:SF2">
    <property type="entry name" value="HYBRID SIGNAL TRANSDUCTION HISTIDINE KINASE C"/>
    <property type="match status" value="1"/>
</dbReference>
<comment type="catalytic activity">
    <reaction evidence="1">
        <text>ATP + protein L-histidine = ADP + protein N-phospho-L-histidine.</text>
        <dbReference type="EC" id="2.7.13.3"/>
    </reaction>
</comment>
<sequence>MSGLQEDWTVLPINRRVYFTGLPPGSYTFSVKAGFPDGEWGKEIRSLAIQVYPPAWKSWWAKLVYALVAALLLIRMVYRYRRSQEFKLAKKQEELENIKKKELYDAKVDFLGHIAHELNIPLTVMKGSLDEVTLNSTDSELVQKYTSMASRNTDRLIGLCQKLLDFRKSYTEGLPTDQTVVNLSHLFRERTAVFSDEIKKRNFSYSLEMDEEPLYVMGDEEALVKIIDNLLSNATKYGKNYISASLGFSPSGREIIWVKVANDGNLIPEGMREQIFEPFIRLKNSSSAKGTGIGLSISRSLAGSIGATLYATEERGLNVFILAIPVAKPA</sequence>
<dbReference type="InterPro" id="IPR013783">
    <property type="entry name" value="Ig-like_fold"/>
</dbReference>
<dbReference type="RefSeq" id="WP_345031951.1">
    <property type="nucleotide sequence ID" value="NZ_BAABEY010000033.1"/>
</dbReference>
<dbReference type="InterPro" id="IPR036097">
    <property type="entry name" value="HisK_dim/P_sf"/>
</dbReference>
<feature type="transmembrane region" description="Helical" evidence="4">
    <location>
        <begin position="59"/>
        <end position="78"/>
    </location>
</feature>
<dbReference type="InterPro" id="IPR005467">
    <property type="entry name" value="His_kinase_dom"/>
</dbReference>
<dbReference type="Gene3D" id="3.30.565.10">
    <property type="entry name" value="Histidine kinase-like ATPase, C-terminal domain"/>
    <property type="match status" value="1"/>
</dbReference>
<dbReference type="Gene3D" id="2.60.40.10">
    <property type="entry name" value="Immunoglobulins"/>
    <property type="match status" value="1"/>
</dbReference>
<gene>
    <name evidence="6" type="ORF">GCM10023091_37000</name>
</gene>
<keyword evidence="7" id="KW-1185">Reference proteome</keyword>
<dbReference type="SUPFAM" id="SSF55874">
    <property type="entry name" value="ATPase domain of HSP90 chaperone/DNA topoisomerase II/histidine kinase"/>
    <property type="match status" value="1"/>
</dbReference>
<keyword evidence="3" id="KW-0597">Phosphoprotein</keyword>
<reference evidence="7" key="1">
    <citation type="journal article" date="2019" name="Int. J. Syst. Evol. Microbiol.">
        <title>The Global Catalogue of Microorganisms (GCM) 10K type strain sequencing project: providing services to taxonomists for standard genome sequencing and annotation.</title>
        <authorList>
            <consortium name="The Broad Institute Genomics Platform"/>
            <consortium name="The Broad Institute Genome Sequencing Center for Infectious Disease"/>
            <person name="Wu L."/>
            <person name="Ma J."/>
        </authorList>
    </citation>
    <scope>NUCLEOTIDE SEQUENCE [LARGE SCALE GENOMIC DNA]</scope>
    <source>
        <strain evidence="7">JCM 31920</strain>
    </source>
</reference>
<evidence type="ECO:0000256" key="4">
    <source>
        <dbReference type="SAM" id="Phobius"/>
    </source>
</evidence>
<dbReference type="InterPro" id="IPR003594">
    <property type="entry name" value="HATPase_dom"/>
</dbReference>
<dbReference type="PANTHER" id="PTHR43547">
    <property type="entry name" value="TWO-COMPONENT HISTIDINE KINASE"/>
    <property type="match status" value="1"/>
</dbReference>
<accession>A0ABP8M6R3</accession>
<dbReference type="SUPFAM" id="SSF47384">
    <property type="entry name" value="Homodimeric domain of signal transducing histidine kinase"/>
    <property type="match status" value="1"/>
</dbReference>
<dbReference type="PROSITE" id="PS50109">
    <property type="entry name" value="HIS_KIN"/>
    <property type="match status" value="1"/>
</dbReference>
<dbReference type="EMBL" id="BAABEY010000033">
    <property type="protein sequence ID" value="GAA4445386.1"/>
    <property type="molecule type" value="Genomic_DNA"/>
</dbReference>
<keyword evidence="4" id="KW-0812">Transmembrane</keyword>
<dbReference type="PRINTS" id="PR00344">
    <property type="entry name" value="BCTRLSENSOR"/>
</dbReference>
<dbReference type="Pfam" id="PF00512">
    <property type="entry name" value="HisKA"/>
    <property type="match status" value="1"/>
</dbReference>
<evidence type="ECO:0000256" key="2">
    <source>
        <dbReference type="ARBA" id="ARBA00012438"/>
    </source>
</evidence>
<dbReference type="Proteomes" id="UP001501508">
    <property type="component" value="Unassembled WGS sequence"/>
</dbReference>
<protein>
    <recommendedName>
        <fullName evidence="2">histidine kinase</fullName>
        <ecNumber evidence="2">2.7.13.3</ecNumber>
    </recommendedName>
</protein>
<organism evidence="6 7">
    <name type="scientific">Ravibacter arvi</name>
    <dbReference type="NCBI Taxonomy" id="2051041"/>
    <lineage>
        <taxon>Bacteria</taxon>
        <taxon>Pseudomonadati</taxon>
        <taxon>Bacteroidota</taxon>
        <taxon>Cytophagia</taxon>
        <taxon>Cytophagales</taxon>
        <taxon>Spirosomataceae</taxon>
        <taxon>Ravibacter</taxon>
    </lineage>
</organism>
<dbReference type="CDD" id="cd00082">
    <property type="entry name" value="HisKA"/>
    <property type="match status" value="1"/>
</dbReference>
<dbReference type="InterPro" id="IPR004358">
    <property type="entry name" value="Sig_transdc_His_kin-like_C"/>
</dbReference>
<proteinExistence type="predicted"/>
<dbReference type="InterPro" id="IPR036890">
    <property type="entry name" value="HATPase_C_sf"/>
</dbReference>
<keyword evidence="4" id="KW-0472">Membrane</keyword>
<name>A0ABP8M6R3_9BACT</name>
<evidence type="ECO:0000256" key="3">
    <source>
        <dbReference type="ARBA" id="ARBA00022553"/>
    </source>
</evidence>
<comment type="caution">
    <text evidence="6">The sequence shown here is derived from an EMBL/GenBank/DDBJ whole genome shotgun (WGS) entry which is preliminary data.</text>
</comment>
<feature type="domain" description="Histidine kinase" evidence="5">
    <location>
        <begin position="113"/>
        <end position="328"/>
    </location>
</feature>
<dbReference type="Pfam" id="PF02518">
    <property type="entry name" value="HATPase_c"/>
    <property type="match status" value="1"/>
</dbReference>
<evidence type="ECO:0000313" key="7">
    <source>
        <dbReference type="Proteomes" id="UP001501508"/>
    </source>
</evidence>
<keyword evidence="4" id="KW-1133">Transmembrane helix</keyword>
<dbReference type="InterPro" id="IPR003661">
    <property type="entry name" value="HisK_dim/P_dom"/>
</dbReference>
<dbReference type="Gene3D" id="1.10.287.130">
    <property type="match status" value="1"/>
</dbReference>
<dbReference type="SMART" id="SM00387">
    <property type="entry name" value="HATPase_c"/>
    <property type="match status" value="1"/>
</dbReference>